<dbReference type="Gene3D" id="1.25.10.10">
    <property type="entry name" value="Leucine-rich Repeat Variant"/>
    <property type="match status" value="1"/>
</dbReference>
<dbReference type="Proteomes" id="UP001178507">
    <property type="component" value="Unassembled WGS sequence"/>
</dbReference>
<dbReference type="InterPro" id="IPR011989">
    <property type="entry name" value="ARM-like"/>
</dbReference>
<keyword evidence="3" id="KW-1185">Reference proteome</keyword>
<dbReference type="SUPFAM" id="SSF48371">
    <property type="entry name" value="ARM repeat"/>
    <property type="match status" value="1"/>
</dbReference>
<sequence>MEKALRIAESDGRNAAQNAVQRGGSWLHEFSSSLLGAGQLRVLSTLSRRLAEMALLEILLQAVATSESATPQPPSIESIPIDSPSEDGDDLPQLFTPRSRSSGSERHSDHDNTLEELASPIASAQEESEHNSNPGSFSEHGSDDAMEYPAHFSSPASPFFPSTPFFPSSPATPTRGLDSDSDRRALHWLLHRSQPERHLGVLNREPLMSSAHHLGEHLTDPFGQGSHRHAMLPHAKVADEYSSWGPLKCALSTLPALLSKHSAAAHKAIAAATHLLNHSCVRISGEYDFSSTRKDLCVEVDKFPIVLAALGMLKQMADPGDEQVVAAILQLLEMHDPAHWCVVRVVILEGKYKHTLNYEGVRRAAVQALAVLATPGDAKVIDNLKAIVKDECQSYEVQSLALRSLLALTPPAWALLSELLQCGGQVRSDVIASLAALDASNESNDAAEVTKFLGSEICSRSRPGSARRALEVLQRFVVKGHAEIAVKALVERLGCKWSSSDEMVDSLLQTLGMIASTGRDAAVLVKQSFCELRPMLFWCPALDGERYFCCQCFGQGCQGYVLAGHCKGCYRCQLPGRRHGCYRCDGMTSDWESSVQWRHPDNCAGCCFEALTSLLLTRNARVALEAARLLKTLLAVPEAKEAPGALNLEARPVPGLPKLRRRIQALLQDLGAWQGGGEAKLCNFTFCSCQCEAGDPARNCQDVQGLMQVLDEVVQTLP</sequence>
<dbReference type="EMBL" id="CAUJNA010000066">
    <property type="protein sequence ID" value="CAJ1371283.1"/>
    <property type="molecule type" value="Genomic_DNA"/>
</dbReference>
<feature type="region of interest" description="Disordered" evidence="1">
    <location>
        <begin position="65"/>
        <end position="153"/>
    </location>
</feature>
<protein>
    <submittedName>
        <fullName evidence="2">Uncharacterized protein</fullName>
    </submittedName>
</protein>
<proteinExistence type="predicted"/>
<evidence type="ECO:0000256" key="1">
    <source>
        <dbReference type="SAM" id="MobiDB-lite"/>
    </source>
</evidence>
<evidence type="ECO:0000313" key="2">
    <source>
        <dbReference type="EMBL" id="CAJ1371283.1"/>
    </source>
</evidence>
<reference evidence="2" key="1">
    <citation type="submission" date="2023-08" db="EMBL/GenBank/DDBJ databases">
        <authorList>
            <person name="Chen Y."/>
            <person name="Shah S."/>
            <person name="Dougan E. K."/>
            <person name="Thang M."/>
            <person name="Chan C."/>
        </authorList>
    </citation>
    <scope>NUCLEOTIDE SEQUENCE</scope>
</reference>
<organism evidence="2 3">
    <name type="scientific">Effrenium voratum</name>
    <dbReference type="NCBI Taxonomy" id="2562239"/>
    <lineage>
        <taxon>Eukaryota</taxon>
        <taxon>Sar</taxon>
        <taxon>Alveolata</taxon>
        <taxon>Dinophyceae</taxon>
        <taxon>Suessiales</taxon>
        <taxon>Symbiodiniaceae</taxon>
        <taxon>Effrenium</taxon>
    </lineage>
</organism>
<feature type="compositionally biased region" description="Basic and acidic residues" evidence="1">
    <location>
        <begin position="103"/>
        <end position="113"/>
    </location>
</feature>
<dbReference type="AlphaFoldDB" id="A0AA36HN72"/>
<evidence type="ECO:0000313" key="3">
    <source>
        <dbReference type="Proteomes" id="UP001178507"/>
    </source>
</evidence>
<comment type="caution">
    <text evidence="2">The sequence shown here is derived from an EMBL/GenBank/DDBJ whole genome shotgun (WGS) entry which is preliminary data.</text>
</comment>
<dbReference type="InterPro" id="IPR016024">
    <property type="entry name" value="ARM-type_fold"/>
</dbReference>
<gene>
    <name evidence="2" type="ORF">EVOR1521_LOCUS1629</name>
</gene>
<accession>A0AA36HN72</accession>
<name>A0AA36HN72_9DINO</name>